<organism evidence="2 3">
    <name type="scientific">Acanthoscelides obtectus</name>
    <name type="common">Bean weevil</name>
    <name type="synonym">Bruchus obtectus</name>
    <dbReference type="NCBI Taxonomy" id="200917"/>
    <lineage>
        <taxon>Eukaryota</taxon>
        <taxon>Metazoa</taxon>
        <taxon>Ecdysozoa</taxon>
        <taxon>Arthropoda</taxon>
        <taxon>Hexapoda</taxon>
        <taxon>Insecta</taxon>
        <taxon>Pterygota</taxon>
        <taxon>Neoptera</taxon>
        <taxon>Endopterygota</taxon>
        <taxon>Coleoptera</taxon>
        <taxon>Polyphaga</taxon>
        <taxon>Cucujiformia</taxon>
        <taxon>Chrysomeloidea</taxon>
        <taxon>Chrysomelidae</taxon>
        <taxon>Bruchinae</taxon>
        <taxon>Bruchini</taxon>
        <taxon>Acanthoscelides</taxon>
    </lineage>
</organism>
<dbReference type="PROSITE" id="PS51029">
    <property type="entry name" value="MADF"/>
    <property type="match status" value="1"/>
</dbReference>
<sequence>MGILHHRSVRFVDSIVKRDRKLLTCIKTHPVLYDRNHPGYRNKYLKKAAWENIAKKFKNISVKECEAIWRKLVKKYKDHHDMHEPLIETLEEILRRRSTSESEQFNIESLEEDVIPNLFAESPDLQQISRLLDESDTETETLPRHNSDEDSDVLQAVPPDLSFAFTLYPDIEEIDEMYEYYSGAEFLNPNAGDHWMPIASSSTSLDQMPPCRLADRAVGNIEQSTGCNFSNLMQQFPDRRIPRLLENSIEYLDEAASLPPSEFTRSLNDVSVPMDFAYTYQPNENIDEYYNYFIENILEECDVYPHVFGDVVESVLNNIGKDKSKEVRIEIMKLLRDRMKDSKKR</sequence>
<evidence type="ECO:0000313" key="3">
    <source>
        <dbReference type="Proteomes" id="UP001152888"/>
    </source>
</evidence>
<dbReference type="OrthoDB" id="6081971at2759"/>
<dbReference type="Pfam" id="PF10545">
    <property type="entry name" value="MADF_DNA_bdg"/>
    <property type="match status" value="1"/>
</dbReference>
<dbReference type="GO" id="GO:0006357">
    <property type="term" value="P:regulation of transcription by RNA polymerase II"/>
    <property type="evidence" value="ECO:0007669"/>
    <property type="project" value="TreeGrafter"/>
</dbReference>
<proteinExistence type="predicted"/>
<dbReference type="PANTHER" id="PTHR12243">
    <property type="entry name" value="MADF DOMAIN TRANSCRIPTION FACTOR"/>
    <property type="match status" value="1"/>
</dbReference>
<name>A0A9P0PYX4_ACAOB</name>
<dbReference type="SMART" id="SM00595">
    <property type="entry name" value="MADF"/>
    <property type="match status" value="1"/>
</dbReference>
<dbReference type="InterPro" id="IPR039353">
    <property type="entry name" value="TF_Adf1"/>
</dbReference>
<protein>
    <recommendedName>
        <fullName evidence="1">MADF domain-containing protein</fullName>
    </recommendedName>
</protein>
<dbReference type="Proteomes" id="UP001152888">
    <property type="component" value="Unassembled WGS sequence"/>
</dbReference>
<comment type="caution">
    <text evidence="2">The sequence shown here is derived from an EMBL/GenBank/DDBJ whole genome shotgun (WGS) entry which is preliminary data.</text>
</comment>
<dbReference type="EMBL" id="CAKOFQ010007494">
    <property type="protein sequence ID" value="CAH2002424.1"/>
    <property type="molecule type" value="Genomic_DNA"/>
</dbReference>
<dbReference type="GO" id="GO:0005634">
    <property type="term" value="C:nucleus"/>
    <property type="evidence" value="ECO:0007669"/>
    <property type="project" value="TreeGrafter"/>
</dbReference>
<evidence type="ECO:0000313" key="2">
    <source>
        <dbReference type="EMBL" id="CAH2002424.1"/>
    </source>
</evidence>
<evidence type="ECO:0000259" key="1">
    <source>
        <dbReference type="PROSITE" id="PS51029"/>
    </source>
</evidence>
<dbReference type="InterPro" id="IPR006578">
    <property type="entry name" value="MADF-dom"/>
</dbReference>
<keyword evidence="3" id="KW-1185">Reference proteome</keyword>
<feature type="domain" description="MADF" evidence="1">
    <location>
        <begin position="21"/>
        <end position="111"/>
    </location>
</feature>
<gene>
    <name evidence="2" type="ORF">ACAOBT_LOCUS26786</name>
</gene>
<dbReference type="GO" id="GO:0005667">
    <property type="term" value="C:transcription regulator complex"/>
    <property type="evidence" value="ECO:0007669"/>
    <property type="project" value="TreeGrafter"/>
</dbReference>
<dbReference type="AlphaFoldDB" id="A0A9P0PYX4"/>
<reference evidence="2" key="1">
    <citation type="submission" date="2022-03" db="EMBL/GenBank/DDBJ databases">
        <authorList>
            <person name="Sayadi A."/>
        </authorList>
    </citation>
    <scope>NUCLEOTIDE SEQUENCE</scope>
</reference>
<accession>A0A9P0PYX4</accession>
<dbReference type="PANTHER" id="PTHR12243:SF67">
    <property type="entry name" value="COREPRESSOR OF PANGOLIN, ISOFORM A-RELATED"/>
    <property type="match status" value="1"/>
</dbReference>